<organism evidence="2 3">
    <name type="scientific">Mycolicibacterium cosmeticum</name>
    <dbReference type="NCBI Taxonomy" id="258533"/>
    <lineage>
        <taxon>Bacteria</taxon>
        <taxon>Bacillati</taxon>
        <taxon>Actinomycetota</taxon>
        <taxon>Actinomycetes</taxon>
        <taxon>Mycobacteriales</taxon>
        <taxon>Mycobacteriaceae</taxon>
        <taxon>Mycolicibacterium</taxon>
    </lineage>
</organism>
<evidence type="ECO:0000313" key="2">
    <source>
        <dbReference type="EMBL" id="CDO11110.1"/>
    </source>
</evidence>
<dbReference type="RefSeq" id="WP_084172711.1">
    <property type="nucleotide sequence ID" value="NZ_CCBB010000003.1"/>
</dbReference>
<comment type="caution">
    <text evidence="2">The sequence shown here is derived from an EMBL/GenBank/DDBJ whole genome shotgun (WGS) entry which is preliminary data.</text>
</comment>
<dbReference type="Gene3D" id="1.10.10.10">
    <property type="entry name" value="Winged helix-like DNA-binding domain superfamily/Winged helix DNA-binding domain"/>
    <property type="match status" value="1"/>
</dbReference>
<dbReference type="InterPro" id="IPR000792">
    <property type="entry name" value="Tscrpt_reg_LuxR_C"/>
</dbReference>
<sequence length="216" mass="23003">MAEDHRYRSPMSVVVVCSPPQRICASIYGWLEELGASVAVLAVHASLGEFIQSDHHSAGRRIDLVVVAQTFDDDGDVAALSRICAAGYRVVCFGTSLSDAAVLRCLGAGVDAFVVGDRHPAGYAAVTIRTAAELKMSATGVMLPGLTHRESQVLIAWCHASTKEDVAERLDIERATVSSHLQRIRAKYAAVGRAASTKAALIARAVQDGLVDVYEL</sequence>
<reference evidence="2" key="2">
    <citation type="submission" date="2014-03" db="EMBL/GenBank/DDBJ databases">
        <authorList>
            <person name="Urmite Genomes"/>
        </authorList>
    </citation>
    <scope>NUCLEOTIDE SEQUENCE</scope>
    <source>
        <strain evidence="2">DSM 44829</strain>
    </source>
</reference>
<evidence type="ECO:0000313" key="3">
    <source>
        <dbReference type="Proteomes" id="UP000028870"/>
    </source>
</evidence>
<dbReference type="SMART" id="SM00421">
    <property type="entry name" value="HTH_LUXR"/>
    <property type="match status" value="1"/>
</dbReference>
<dbReference type="eggNOG" id="COG2197">
    <property type="taxonomic scope" value="Bacteria"/>
</dbReference>
<dbReference type="AlphaFoldDB" id="W9BMB5"/>
<feature type="domain" description="HTH luxR-type" evidence="1">
    <location>
        <begin position="143"/>
        <end position="200"/>
    </location>
</feature>
<dbReference type="InterPro" id="IPR016032">
    <property type="entry name" value="Sig_transdc_resp-reg_C-effctor"/>
</dbReference>
<dbReference type="EMBL" id="CCBB010000003">
    <property type="protein sequence ID" value="CDO11110.1"/>
    <property type="molecule type" value="Genomic_DNA"/>
</dbReference>
<dbReference type="InterPro" id="IPR036388">
    <property type="entry name" value="WH-like_DNA-bd_sf"/>
</dbReference>
<keyword evidence="3" id="KW-1185">Reference proteome</keyword>
<dbReference type="Pfam" id="PF00196">
    <property type="entry name" value="GerE"/>
    <property type="match status" value="1"/>
</dbReference>
<dbReference type="OrthoDB" id="3171335at2"/>
<dbReference type="GO" id="GO:0006355">
    <property type="term" value="P:regulation of DNA-templated transcription"/>
    <property type="evidence" value="ECO:0007669"/>
    <property type="project" value="InterPro"/>
</dbReference>
<dbReference type="STRING" id="258533.BN977_05951"/>
<accession>W9BMB5</accession>
<dbReference type="SUPFAM" id="SSF46894">
    <property type="entry name" value="C-terminal effector domain of the bipartite response regulators"/>
    <property type="match status" value="1"/>
</dbReference>
<protein>
    <submittedName>
        <fullName evidence="2">Two component LuxR family transcriptional regulator</fullName>
    </submittedName>
</protein>
<dbReference type="GO" id="GO:0003677">
    <property type="term" value="F:DNA binding"/>
    <property type="evidence" value="ECO:0007669"/>
    <property type="project" value="InterPro"/>
</dbReference>
<proteinExistence type="predicted"/>
<dbReference type="Proteomes" id="UP000028870">
    <property type="component" value="Unassembled WGS sequence"/>
</dbReference>
<gene>
    <name evidence="2" type="ORF">BN977_05951</name>
</gene>
<evidence type="ECO:0000259" key="1">
    <source>
        <dbReference type="SMART" id="SM00421"/>
    </source>
</evidence>
<reference evidence="2" key="1">
    <citation type="submission" date="2014-03" db="EMBL/GenBank/DDBJ databases">
        <title>Draft Genome Sequence of Mycobacterium cosmeticum DSM 44829.</title>
        <authorList>
            <person name="Croce O."/>
            <person name="Robert C."/>
            <person name="Raoult D."/>
            <person name="Drancourt M."/>
        </authorList>
    </citation>
    <scope>NUCLEOTIDE SEQUENCE [LARGE SCALE GENOMIC DNA]</scope>
    <source>
        <strain evidence="2">DSM 44829</strain>
    </source>
</reference>
<name>W9BMB5_MYCCO</name>